<keyword evidence="2" id="KW-0732">Signal</keyword>
<keyword evidence="4" id="KW-1185">Reference proteome</keyword>
<protein>
    <submittedName>
        <fullName evidence="3">Uncharacterized protein</fullName>
    </submittedName>
</protein>
<evidence type="ECO:0000256" key="1">
    <source>
        <dbReference type="SAM" id="MobiDB-lite"/>
    </source>
</evidence>
<evidence type="ECO:0000256" key="2">
    <source>
        <dbReference type="SAM" id="SignalP"/>
    </source>
</evidence>
<feature type="signal peptide" evidence="2">
    <location>
        <begin position="1"/>
        <end position="24"/>
    </location>
</feature>
<comment type="caution">
    <text evidence="3">The sequence shown here is derived from an EMBL/GenBank/DDBJ whole genome shotgun (WGS) entry which is preliminary data.</text>
</comment>
<gene>
    <name evidence="3" type="ORF">ACG04R_23435</name>
</gene>
<dbReference type="Proteomes" id="UP001606134">
    <property type="component" value="Unassembled WGS sequence"/>
</dbReference>
<dbReference type="EMBL" id="JBIGIC010000014">
    <property type="protein sequence ID" value="MFG6489649.1"/>
    <property type="molecule type" value="Genomic_DNA"/>
</dbReference>
<reference evidence="3 4" key="1">
    <citation type="submission" date="2024-08" db="EMBL/GenBank/DDBJ databases">
        <authorList>
            <person name="Lu H."/>
        </authorList>
    </citation>
    <scope>NUCLEOTIDE SEQUENCE [LARGE SCALE GENOMIC DNA]</scope>
    <source>
        <strain evidence="3 4">BYS78W</strain>
    </source>
</reference>
<feature type="region of interest" description="Disordered" evidence="1">
    <location>
        <begin position="27"/>
        <end position="51"/>
    </location>
</feature>
<accession>A0ABW7HI99</accession>
<feature type="compositionally biased region" description="Low complexity" evidence="1">
    <location>
        <begin position="40"/>
        <end position="51"/>
    </location>
</feature>
<sequence length="289" mass="30091">MTPLRWTLTLLAAGAAAAGLLLLAREPADGPPPPAPQPLAPASSTSLPAAASAATTAASGILTATLPARPATSAPPPPRIGSEGYGPHIDRAQAGNDAQAAWEAVQWLRNCTSTEARRNSFENVRNQGVAPELMTQLMVEADAEARRCQTVTAQHRAMLPELAARAMRGGVPEAASAYAESVFPGDLTPAQRQEVANAMRRDANAGDALSLLGAMLANEAWGLSDAEKLGYLTAYGNLPDQPDATTTAKTLLEQGIVRFKAPPTPEQLAVAKQAAQAIVERARAKAMPR</sequence>
<name>A0ABW7HI99_9BURK</name>
<feature type="chain" id="PRO_5047345736" evidence="2">
    <location>
        <begin position="25"/>
        <end position="289"/>
    </location>
</feature>
<organism evidence="3 4">
    <name type="scientific">Pelomonas candidula</name>
    <dbReference type="NCBI Taxonomy" id="3299025"/>
    <lineage>
        <taxon>Bacteria</taxon>
        <taxon>Pseudomonadati</taxon>
        <taxon>Pseudomonadota</taxon>
        <taxon>Betaproteobacteria</taxon>
        <taxon>Burkholderiales</taxon>
        <taxon>Sphaerotilaceae</taxon>
        <taxon>Roseateles</taxon>
    </lineage>
</organism>
<dbReference type="RefSeq" id="WP_394416043.1">
    <property type="nucleotide sequence ID" value="NZ_JBIGIC010000014.1"/>
</dbReference>
<feature type="region of interest" description="Disordered" evidence="1">
    <location>
        <begin position="67"/>
        <end position="97"/>
    </location>
</feature>
<evidence type="ECO:0000313" key="4">
    <source>
        <dbReference type="Proteomes" id="UP001606134"/>
    </source>
</evidence>
<evidence type="ECO:0000313" key="3">
    <source>
        <dbReference type="EMBL" id="MFG6489649.1"/>
    </source>
</evidence>
<proteinExistence type="predicted"/>
<feature type="compositionally biased region" description="Pro residues" evidence="1">
    <location>
        <begin position="29"/>
        <end position="39"/>
    </location>
</feature>